<dbReference type="PIRSF" id="PIRSF000090">
    <property type="entry name" value="Beta-ETF"/>
    <property type="match status" value="1"/>
</dbReference>
<evidence type="ECO:0000256" key="3">
    <source>
        <dbReference type="ARBA" id="ARBA00049933"/>
    </source>
</evidence>
<dbReference type="Gene3D" id="3.40.50.620">
    <property type="entry name" value="HUPs"/>
    <property type="match status" value="1"/>
</dbReference>
<evidence type="ECO:0000256" key="2">
    <source>
        <dbReference type="ARBA" id="ARBA00042002"/>
    </source>
</evidence>
<dbReference type="InterPro" id="IPR033948">
    <property type="entry name" value="ETF_beta_N"/>
</dbReference>
<dbReference type="STRING" id="224999.GCA_001485475_01690"/>
<dbReference type="RefSeq" id="WP_059033057.1">
    <property type="nucleotide sequence ID" value="NZ_DF977002.1"/>
</dbReference>
<evidence type="ECO:0000256" key="1">
    <source>
        <dbReference type="ARBA" id="ARBA00007557"/>
    </source>
</evidence>
<dbReference type="InterPro" id="IPR014730">
    <property type="entry name" value="ETF_a/b_N"/>
</dbReference>
<dbReference type="SUPFAM" id="SSF52402">
    <property type="entry name" value="Adenine nucleotide alpha hydrolases-like"/>
    <property type="match status" value="1"/>
</dbReference>
<comment type="similarity">
    <text evidence="1">Belongs to the ETF beta-subunit/FixA family.</text>
</comment>
<dbReference type="EMBL" id="DF977002">
    <property type="protein sequence ID" value="GAQ25654.1"/>
    <property type="molecule type" value="Genomic_DNA"/>
</dbReference>
<organism evidence="5">
    <name type="scientific">Tepidanaerobacter syntrophicus</name>
    <dbReference type="NCBI Taxonomy" id="224999"/>
    <lineage>
        <taxon>Bacteria</taxon>
        <taxon>Bacillati</taxon>
        <taxon>Bacillota</taxon>
        <taxon>Clostridia</taxon>
        <taxon>Thermosediminibacterales</taxon>
        <taxon>Tepidanaerobacteraceae</taxon>
        <taxon>Tepidanaerobacter</taxon>
    </lineage>
</organism>
<accession>A0A0U9HGK4</accession>
<dbReference type="PANTHER" id="PTHR21294">
    <property type="entry name" value="ELECTRON TRANSFER FLAVOPROTEIN BETA-SUBUNIT"/>
    <property type="match status" value="1"/>
</dbReference>
<dbReference type="PANTHER" id="PTHR21294:SF17">
    <property type="entry name" value="PROTEIN FIXA"/>
    <property type="match status" value="1"/>
</dbReference>
<evidence type="ECO:0000259" key="4">
    <source>
        <dbReference type="SMART" id="SM00893"/>
    </source>
</evidence>
<name>A0A0U9HGK4_9FIRM</name>
<gene>
    <name evidence="5" type="ORF">TSYNT_8190</name>
</gene>
<dbReference type="GO" id="GO:0009055">
    <property type="term" value="F:electron transfer activity"/>
    <property type="evidence" value="ECO:0007669"/>
    <property type="project" value="InterPro"/>
</dbReference>
<dbReference type="Proteomes" id="UP000062160">
    <property type="component" value="Unassembled WGS sequence"/>
</dbReference>
<keyword evidence="6" id="KW-1185">Reference proteome</keyword>
<dbReference type="InterPro" id="IPR012255">
    <property type="entry name" value="ETF_b"/>
</dbReference>
<dbReference type="Pfam" id="PF01012">
    <property type="entry name" value="ETF"/>
    <property type="match status" value="1"/>
</dbReference>
<dbReference type="AlphaFoldDB" id="A0A0U9HGK4"/>
<evidence type="ECO:0000313" key="6">
    <source>
        <dbReference type="Proteomes" id="UP000062160"/>
    </source>
</evidence>
<proteinExistence type="inferred from homology"/>
<dbReference type="InterPro" id="IPR014729">
    <property type="entry name" value="Rossmann-like_a/b/a_fold"/>
</dbReference>
<reference evidence="5" key="1">
    <citation type="journal article" date="2016" name="Genome Announc.">
        <title>Draft Genome Sequence of the Syntrophic Lactate-Degrading Bacterium Tepidanaerobacter syntrophicus JLT.</title>
        <authorList>
            <person name="Matsuura N."/>
            <person name="Ohashi A."/>
            <person name="Tourlousse D.M."/>
            <person name="Sekiguchi Y."/>
        </authorList>
    </citation>
    <scope>NUCLEOTIDE SEQUENCE [LARGE SCALE GENOMIC DNA]</scope>
    <source>
        <strain evidence="5">JL</strain>
    </source>
</reference>
<comment type="cofactor">
    <cofactor evidence="3">
        <name>AMP</name>
        <dbReference type="ChEBI" id="CHEBI:456215"/>
    </cofactor>
</comment>
<sequence>MRIIIPIKQVPETSNVKMDPETGTMVREGVESIINPLDLYSIETGIRLKEKYGGEIIVVSMGPKKAEEALKEAIAMGCDDGVLLTDRFFAGSDTFATSYTISKAIEKLKPFDLILCGERATDGDTAQVGPGIASLLGLPLSTFTSKVEVEDGHIIANRLIEGGYEVLNLPMPALVTVVKEIADPRLPTLTGKLKAKKLEIKQWTAKDIEANPESLGLKGSPTRVVKTFSPKVTREGKVIEVKDENSLNQALDEILELLKEKAVI</sequence>
<dbReference type="OrthoDB" id="9804960at2"/>
<dbReference type="InterPro" id="IPR000049">
    <property type="entry name" value="ET-Flavoprotein_bsu_CS"/>
</dbReference>
<dbReference type="PROSITE" id="PS01065">
    <property type="entry name" value="ETF_BETA"/>
    <property type="match status" value="1"/>
</dbReference>
<feature type="domain" description="Electron transfer flavoprotein alpha/beta-subunit N-terminal" evidence="4">
    <location>
        <begin position="22"/>
        <end position="212"/>
    </location>
</feature>
<protein>
    <recommendedName>
        <fullName evidence="2">Electron transfer flavoprotein small subunit</fullName>
    </recommendedName>
</protein>
<dbReference type="SMART" id="SM00893">
    <property type="entry name" value="ETF"/>
    <property type="match status" value="1"/>
</dbReference>
<evidence type="ECO:0000313" key="5">
    <source>
        <dbReference type="EMBL" id="GAQ25654.1"/>
    </source>
</evidence>
<dbReference type="CDD" id="cd01714">
    <property type="entry name" value="ETF_beta"/>
    <property type="match status" value="1"/>
</dbReference>